<feature type="domain" description="Fibronectin type-III" evidence="1">
    <location>
        <begin position="24"/>
        <end position="129"/>
    </location>
</feature>
<proteinExistence type="predicted"/>
<evidence type="ECO:0000313" key="2">
    <source>
        <dbReference type="EMBL" id="RWS26762.1"/>
    </source>
</evidence>
<dbReference type="PROSITE" id="PS50853">
    <property type="entry name" value="FN3"/>
    <property type="match status" value="1"/>
</dbReference>
<dbReference type="InterPro" id="IPR003961">
    <property type="entry name" value="FN3_dom"/>
</dbReference>
<name>A0A443SH02_9ACAR</name>
<dbReference type="EMBL" id="NCKV01002495">
    <property type="protein sequence ID" value="RWS26762.1"/>
    <property type="molecule type" value="Genomic_DNA"/>
</dbReference>
<dbReference type="Proteomes" id="UP000288716">
    <property type="component" value="Unassembled WGS sequence"/>
</dbReference>
<dbReference type="InterPro" id="IPR036116">
    <property type="entry name" value="FN3_sf"/>
</dbReference>
<dbReference type="AlphaFoldDB" id="A0A443SH02"/>
<dbReference type="SUPFAM" id="SSF49265">
    <property type="entry name" value="Fibronectin type III"/>
    <property type="match status" value="1"/>
</dbReference>
<dbReference type="Gene3D" id="2.60.40.10">
    <property type="entry name" value="Immunoglobulins"/>
    <property type="match status" value="1"/>
</dbReference>
<reference evidence="2 3" key="1">
    <citation type="journal article" date="2018" name="Gigascience">
        <title>Genomes of trombidid mites reveal novel predicted allergens and laterally-transferred genes associated with secondary metabolism.</title>
        <authorList>
            <person name="Dong X."/>
            <person name="Chaisiri K."/>
            <person name="Xia D."/>
            <person name="Armstrong S.D."/>
            <person name="Fang Y."/>
            <person name="Donnelly M.J."/>
            <person name="Kadowaki T."/>
            <person name="McGarry J.W."/>
            <person name="Darby A.C."/>
            <person name="Makepeace B.L."/>
        </authorList>
    </citation>
    <scope>NUCLEOTIDE SEQUENCE [LARGE SCALE GENOMIC DNA]</scope>
    <source>
        <strain evidence="2">UoL-UT</strain>
    </source>
</reference>
<dbReference type="InterPro" id="IPR013783">
    <property type="entry name" value="Ig-like_fold"/>
</dbReference>
<accession>A0A443SH02</accession>
<dbReference type="VEuPathDB" id="VectorBase:LDEU005279"/>
<evidence type="ECO:0000313" key="3">
    <source>
        <dbReference type="Proteomes" id="UP000288716"/>
    </source>
</evidence>
<keyword evidence="3" id="KW-1185">Reference proteome</keyword>
<protein>
    <recommendedName>
        <fullName evidence="1">Fibronectin type-III domain-containing protein</fullName>
    </recommendedName>
</protein>
<dbReference type="CDD" id="cd00063">
    <property type="entry name" value="FN3"/>
    <property type="match status" value="1"/>
</dbReference>
<dbReference type="OrthoDB" id="9890215at2759"/>
<comment type="caution">
    <text evidence="2">The sequence shown here is derived from an EMBL/GenBank/DDBJ whole genome shotgun (WGS) entry which is preliminary data.</text>
</comment>
<sequence>MKATSDSRESRNLYVIFNTKRSSTPSNVSIEAIEKSFIVVQAVPPKEMLHLKSILKGVQYHLQYFNGDMQKVENIYVHSANNSVVFVNVTNINECKQYEIRIRSRLEAANGDGVSDWSEWSQTVKSEPNFGCTSRDSKQWKICATFSIDNLQAEKPERVNYVKNMI</sequence>
<gene>
    <name evidence="2" type="ORF">B4U80_13748</name>
</gene>
<evidence type="ECO:0000259" key="1">
    <source>
        <dbReference type="PROSITE" id="PS50853"/>
    </source>
</evidence>
<organism evidence="2 3">
    <name type="scientific">Leptotrombidium deliense</name>
    <dbReference type="NCBI Taxonomy" id="299467"/>
    <lineage>
        <taxon>Eukaryota</taxon>
        <taxon>Metazoa</taxon>
        <taxon>Ecdysozoa</taxon>
        <taxon>Arthropoda</taxon>
        <taxon>Chelicerata</taxon>
        <taxon>Arachnida</taxon>
        <taxon>Acari</taxon>
        <taxon>Acariformes</taxon>
        <taxon>Trombidiformes</taxon>
        <taxon>Prostigmata</taxon>
        <taxon>Anystina</taxon>
        <taxon>Parasitengona</taxon>
        <taxon>Trombiculoidea</taxon>
        <taxon>Trombiculidae</taxon>
        <taxon>Leptotrombidium</taxon>
    </lineage>
</organism>